<evidence type="ECO:0000313" key="4">
    <source>
        <dbReference type="Proteomes" id="UP000178622"/>
    </source>
</evidence>
<gene>
    <name evidence="3" type="ORF">BG261_04080</name>
</gene>
<keyword evidence="2" id="KW-1133">Transmembrane helix</keyword>
<proteinExistence type="predicted"/>
<dbReference type="AlphaFoldDB" id="A0A1E8GLE4"/>
<dbReference type="Proteomes" id="UP000178622">
    <property type="component" value="Unassembled WGS sequence"/>
</dbReference>
<accession>A0A1E8GLE4</accession>
<keyword evidence="4" id="KW-1185">Reference proteome</keyword>
<dbReference type="STRING" id="1859473.BG261_04080"/>
<evidence type="ECO:0000256" key="2">
    <source>
        <dbReference type="SAM" id="Phobius"/>
    </source>
</evidence>
<keyword evidence="2" id="KW-0812">Transmembrane</keyword>
<feature type="transmembrane region" description="Helical" evidence="2">
    <location>
        <begin position="5"/>
        <end position="22"/>
    </location>
</feature>
<dbReference type="EMBL" id="MKIR01000021">
    <property type="protein sequence ID" value="OFI49059.1"/>
    <property type="molecule type" value="Genomic_DNA"/>
</dbReference>
<keyword evidence="2" id="KW-0472">Membrane</keyword>
<protein>
    <submittedName>
        <fullName evidence="3">Uncharacterized protein</fullName>
    </submittedName>
</protein>
<feature type="compositionally biased region" description="Polar residues" evidence="1">
    <location>
        <begin position="40"/>
        <end position="56"/>
    </location>
</feature>
<reference evidence="4" key="1">
    <citation type="submission" date="2016-09" db="EMBL/GenBank/DDBJ databases">
        <title>Draft genome sequence of a novel species of the family Streptococcaceae isolated from flowers.</title>
        <authorList>
            <person name="Chuah L.-O."/>
            <person name="Yap K.-P."/>
            <person name="Thong K.L."/>
            <person name="Liong M.T."/>
            <person name="Ahmad R."/>
            <person name="Rusul G."/>
        </authorList>
    </citation>
    <scope>NUCLEOTIDE SEQUENCE [LARGE SCALE GENOMIC DNA]</scope>
    <source>
        <strain evidence="4">DF1</strain>
    </source>
</reference>
<feature type="compositionally biased region" description="Basic and acidic residues" evidence="1">
    <location>
        <begin position="83"/>
        <end position="99"/>
    </location>
</feature>
<feature type="region of interest" description="Disordered" evidence="1">
    <location>
        <begin position="30"/>
        <end position="99"/>
    </location>
</feature>
<dbReference type="OrthoDB" id="2149836at2"/>
<comment type="caution">
    <text evidence="3">The sequence shown here is derived from an EMBL/GenBank/DDBJ whole genome shotgun (WGS) entry which is preliminary data.</text>
</comment>
<organism evidence="3 4">
    <name type="scientific">Floricoccus tropicus</name>
    <dbReference type="NCBI Taxonomy" id="1859473"/>
    <lineage>
        <taxon>Bacteria</taxon>
        <taxon>Bacillati</taxon>
        <taxon>Bacillota</taxon>
        <taxon>Bacilli</taxon>
        <taxon>Lactobacillales</taxon>
        <taxon>Streptococcaceae</taxon>
        <taxon>Floricoccus</taxon>
    </lineage>
</organism>
<feature type="compositionally biased region" description="Low complexity" evidence="1">
    <location>
        <begin position="69"/>
        <end position="79"/>
    </location>
</feature>
<sequence>MKKKIIIPILIGLFLVVGYMLYNSLDSSKYTTNTKDKSEQSSLITTVSNSLSSTGIEESVSEASRETDTSISTSESSESVTNHAEEDKKNKEIKDQASKVMSIKEAREEMRKSGMNDGDFSDLDISKYINDATSKGKDLIDYLKEQGF</sequence>
<dbReference type="RefSeq" id="WP_070792340.1">
    <property type="nucleotide sequence ID" value="NZ_MKIR01000021.1"/>
</dbReference>
<name>A0A1E8GLE4_9LACT</name>
<evidence type="ECO:0000256" key="1">
    <source>
        <dbReference type="SAM" id="MobiDB-lite"/>
    </source>
</evidence>
<evidence type="ECO:0000313" key="3">
    <source>
        <dbReference type="EMBL" id="OFI49059.1"/>
    </source>
</evidence>